<dbReference type="EMBL" id="LAZR01063391">
    <property type="protein sequence ID" value="KKK59598.1"/>
    <property type="molecule type" value="Genomic_DNA"/>
</dbReference>
<dbReference type="SUPFAM" id="SSF49899">
    <property type="entry name" value="Concanavalin A-like lectins/glucanases"/>
    <property type="match status" value="1"/>
</dbReference>
<sequence>DSDIINVISPPVASIGTTNLHHIALCKVADEYGIYLDGVQVAYKQDTSIDTFTGLLYIGDNQAGTEEFFGNMDDLFITWSTATENEGFYIQASRYNALNGSSLAAVTVSRTDSRADHSSVLCNVSGEVFIVWHNNPDGEYKIYSSILSSSLEVLTAETVAVDGHGGTKFPVLSEQIATGNIYISWQDYKSGEHRSFDSTIDPSGVDPYDQRSVQTIEPTDSAIFVALYNGSYLSSGGGSFDVMITFNDERNAYSPAIPPFFNGELPIVYESYMFDEYGFLSNNDILRRIRCVFYSLSRSSSEFLATNSVLTDPSDRIFNIHRDYILNENISTKEIRFGDFSDVIDAHYIFRNFNYYLS</sequence>
<dbReference type="InterPro" id="IPR013320">
    <property type="entry name" value="ConA-like_dom_sf"/>
</dbReference>
<reference evidence="1" key="1">
    <citation type="journal article" date="2015" name="Nature">
        <title>Complex archaea that bridge the gap between prokaryotes and eukaryotes.</title>
        <authorList>
            <person name="Spang A."/>
            <person name="Saw J.H."/>
            <person name="Jorgensen S.L."/>
            <person name="Zaremba-Niedzwiedzka K."/>
            <person name="Martijn J."/>
            <person name="Lind A.E."/>
            <person name="van Eijk R."/>
            <person name="Schleper C."/>
            <person name="Guy L."/>
            <person name="Ettema T.J."/>
        </authorList>
    </citation>
    <scope>NUCLEOTIDE SEQUENCE</scope>
</reference>
<proteinExistence type="predicted"/>
<protein>
    <submittedName>
        <fullName evidence="1">Uncharacterized protein</fullName>
    </submittedName>
</protein>
<accession>A0A0F8WSE5</accession>
<dbReference type="AlphaFoldDB" id="A0A0F8WSE5"/>
<feature type="non-terminal residue" evidence="1">
    <location>
        <position position="1"/>
    </location>
</feature>
<organism evidence="1">
    <name type="scientific">marine sediment metagenome</name>
    <dbReference type="NCBI Taxonomy" id="412755"/>
    <lineage>
        <taxon>unclassified sequences</taxon>
        <taxon>metagenomes</taxon>
        <taxon>ecological metagenomes</taxon>
    </lineage>
</organism>
<comment type="caution">
    <text evidence="1">The sequence shown here is derived from an EMBL/GenBank/DDBJ whole genome shotgun (WGS) entry which is preliminary data.</text>
</comment>
<gene>
    <name evidence="1" type="ORF">LCGC14_3032790</name>
</gene>
<name>A0A0F8WSE5_9ZZZZ</name>
<dbReference type="Gene3D" id="2.60.120.200">
    <property type="match status" value="1"/>
</dbReference>
<feature type="non-terminal residue" evidence="1">
    <location>
        <position position="358"/>
    </location>
</feature>
<evidence type="ECO:0000313" key="1">
    <source>
        <dbReference type="EMBL" id="KKK59598.1"/>
    </source>
</evidence>